<evidence type="ECO:0000256" key="8">
    <source>
        <dbReference type="ARBA" id="ARBA00023295"/>
    </source>
</evidence>
<keyword evidence="17" id="KW-1185">Reference proteome</keyword>
<dbReference type="FunFam" id="1.50.10.10:FF:000047">
    <property type="entry name" value="Mannosyl-oligosaccharide alpha-1,2-mannosidase"/>
    <property type="match status" value="1"/>
</dbReference>
<feature type="active site" evidence="11">
    <location>
        <position position="417"/>
    </location>
</feature>
<keyword evidence="12" id="KW-0106">Calcium</keyword>
<keyword evidence="7" id="KW-0325">Glycoprotein</keyword>
<keyword evidence="4 15" id="KW-0732">Signal</keyword>
<name>A0A420YN64_9PEZI</name>
<reference evidence="16 17" key="1">
    <citation type="submission" date="2018-08" db="EMBL/GenBank/DDBJ databases">
        <title>Draft genome of the lignicolous fungus Coniochaeta pulveracea.</title>
        <authorList>
            <person name="Borstlap C.J."/>
            <person name="De Witt R.N."/>
            <person name="Botha A."/>
            <person name="Volschenk H."/>
        </authorList>
    </citation>
    <scope>NUCLEOTIDE SEQUENCE [LARGE SCALE GENOMIC DNA]</scope>
    <source>
        <strain evidence="16 17">CAB683</strain>
    </source>
</reference>
<dbReference type="PANTHER" id="PTHR11742">
    <property type="entry name" value="MANNOSYL-OLIGOSACCHARIDE ALPHA-1,2-MANNOSIDASE-RELATED"/>
    <property type="match status" value="1"/>
</dbReference>
<dbReference type="UniPathway" id="UPA00378"/>
<feature type="active site" description="Proton donor" evidence="11">
    <location>
        <position position="373"/>
    </location>
</feature>
<dbReference type="GO" id="GO:0004571">
    <property type="term" value="F:mannosyl-oligosaccharide 1,2-alpha-mannosidase activity"/>
    <property type="evidence" value="ECO:0007669"/>
    <property type="project" value="UniProtKB-EC"/>
</dbReference>
<dbReference type="STRING" id="177199.A0A420YN64"/>
<evidence type="ECO:0000256" key="15">
    <source>
        <dbReference type="SAM" id="SignalP"/>
    </source>
</evidence>
<comment type="similarity">
    <text evidence="3 14">Belongs to the glycosyl hydrolase 47 family.</text>
</comment>
<evidence type="ECO:0000256" key="11">
    <source>
        <dbReference type="PIRSR" id="PIRSR601382-1"/>
    </source>
</evidence>
<dbReference type="Pfam" id="PF01532">
    <property type="entry name" value="Glyco_hydro_47"/>
    <property type="match status" value="1"/>
</dbReference>
<evidence type="ECO:0000256" key="14">
    <source>
        <dbReference type="RuleBase" id="RU361193"/>
    </source>
</evidence>
<evidence type="ECO:0000256" key="1">
    <source>
        <dbReference type="ARBA" id="ARBA00001913"/>
    </source>
</evidence>
<dbReference type="AlphaFoldDB" id="A0A420YN64"/>
<feature type="chain" id="PRO_5019479951" description="alpha-1,2-Mannosidase" evidence="15">
    <location>
        <begin position="20"/>
        <end position="525"/>
    </location>
</feature>
<evidence type="ECO:0000256" key="12">
    <source>
        <dbReference type="PIRSR" id="PIRSR601382-2"/>
    </source>
</evidence>
<evidence type="ECO:0000256" key="10">
    <source>
        <dbReference type="ARBA" id="ARBA00048605"/>
    </source>
</evidence>
<accession>A0A420YN64</accession>
<dbReference type="EMBL" id="QVQW01000002">
    <property type="protein sequence ID" value="RKU49308.1"/>
    <property type="molecule type" value="Genomic_DNA"/>
</dbReference>
<keyword evidence="6 13" id="KW-1015">Disulfide bond</keyword>
<feature type="active site" evidence="11">
    <location>
        <position position="265"/>
    </location>
</feature>
<dbReference type="Proteomes" id="UP000275385">
    <property type="component" value="Unassembled WGS sequence"/>
</dbReference>
<evidence type="ECO:0000256" key="3">
    <source>
        <dbReference type="ARBA" id="ARBA00007658"/>
    </source>
</evidence>
<dbReference type="Gene3D" id="1.50.10.10">
    <property type="match status" value="1"/>
</dbReference>
<dbReference type="GO" id="GO:0005975">
    <property type="term" value="P:carbohydrate metabolic process"/>
    <property type="evidence" value="ECO:0007669"/>
    <property type="project" value="InterPro"/>
</dbReference>
<comment type="catalytic activity">
    <reaction evidence="10">
        <text>N(4)-(alpha-D-Man-(1-&gt;2)-alpha-D-Man-(1-&gt;2)-alpha-D-Man-(1-&gt;3)-[alpha-D-Man-(1-&gt;2)-alpha-D-Man-(1-&gt;3)-[alpha-D-Man-(1-&gt;2)-alpha-D-Man-(1-&gt;6)]-alpha-D-Man-(1-&gt;6)]-beta-D-Man-(1-&gt;4)-beta-D-GlcNAc-(1-&gt;4)-beta-D-GlcNAc)-L-asparaginyl-[protein] (N-glucan mannose isomer 9A1,2,3B1,2,3) + 4 H2O = N(4)-(alpha-D-Man-(1-&gt;3)-[alpha-D-Man-(1-&gt;3)-[alpha-D-Man-(1-&gt;6)]-alpha-D-Man-(1-&gt;6)]-beta-D-Man-(1-&gt;4)-beta-D-GlcNAc-(1-&gt;4)-beta-D-GlcNAc)-L-asparaginyl-[protein] (N-glucan mannose isomer 5A1,2) + 4 beta-D-mannose</text>
        <dbReference type="Rhea" id="RHEA:56008"/>
        <dbReference type="Rhea" id="RHEA-COMP:14356"/>
        <dbReference type="Rhea" id="RHEA-COMP:14367"/>
        <dbReference type="ChEBI" id="CHEBI:15377"/>
        <dbReference type="ChEBI" id="CHEBI:28563"/>
        <dbReference type="ChEBI" id="CHEBI:59087"/>
        <dbReference type="ChEBI" id="CHEBI:139493"/>
        <dbReference type="EC" id="3.2.1.113"/>
    </reaction>
</comment>
<dbReference type="SUPFAM" id="SSF48225">
    <property type="entry name" value="Seven-hairpin glycosidases"/>
    <property type="match status" value="1"/>
</dbReference>
<dbReference type="InterPro" id="IPR001382">
    <property type="entry name" value="Glyco_hydro_47"/>
</dbReference>
<dbReference type="InterPro" id="IPR012341">
    <property type="entry name" value="6hp_glycosidase-like_sf"/>
</dbReference>
<dbReference type="PRINTS" id="PR00747">
    <property type="entry name" value="GLYHDRLASE47"/>
</dbReference>
<evidence type="ECO:0000256" key="6">
    <source>
        <dbReference type="ARBA" id="ARBA00023157"/>
    </source>
</evidence>
<gene>
    <name evidence="16" type="primary">MNS1B</name>
    <name evidence="16" type="ORF">DL546_009815</name>
</gene>
<comment type="pathway">
    <text evidence="2">Protein modification; protein glycosylation.</text>
</comment>
<organism evidence="16 17">
    <name type="scientific">Coniochaeta pulveracea</name>
    <dbReference type="NCBI Taxonomy" id="177199"/>
    <lineage>
        <taxon>Eukaryota</taxon>
        <taxon>Fungi</taxon>
        <taxon>Dikarya</taxon>
        <taxon>Ascomycota</taxon>
        <taxon>Pezizomycotina</taxon>
        <taxon>Sordariomycetes</taxon>
        <taxon>Sordariomycetidae</taxon>
        <taxon>Coniochaetales</taxon>
        <taxon>Coniochaetaceae</taxon>
        <taxon>Coniochaeta</taxon>
    </lineage>
</organism>
<proteinExistence type="inferred from homology"/>
<dbReference type="EC" id="3.2.1.-" evidence="14"/>
<feature type="active site" description="Proton donor" evidence="11">
    <location>
        <position position="120"/>
    </location>
</feature>
<feature type="binding site" evidence="12">
    <location>
        <position position="509"/>
    </location>
    <ligand>
        <name>Ca(2+)</name>
        <dbReference type="ChEBI" id="CHEBI:29108"/>
    </ligand>
</feature>
<evidence type="ECO:0000313" key="16">
    <source>
        <dbReference type="EMBL" id="RKU49308.1"/>
    </source>
</evidence>
<dbReference type="GO" id="GO:0016020">
    <property type="term" value="C:membrane"/>
    <property type="evidence" value="ECO:0007669"/>
    <property type="project" value="InterPro"/>
</dbReference>
<evidence type="ECO:0000313" key="17">
    <source>
        <dbReference type="Proteomes" id="UP000275385"/>
    </source>
</evidence>
<dbReference type="GO" id="GO:0005783">
    <property type="term" value="C:endoplasmic reticulum"/>
    <property type="evidence" value="ECO:0007669"/>
    <property type="project" value="TreeGrafter"/>
</dbReference>
<evidence type="ECO:0000256" key="13">
    <source>
        <dbReference type="PIRSR" id="PIRSR601382-3"/>
    </source>
</evidence>
<evidence type="ECO:0000256" key="4">
    <source>
        <dbReference type="ARBA" id="ARBA00022729"/>
    </source>
</evidence>
<keyword evidence="12" id="KW-0479">Metal-binding</keyword>
<dbReference type="OrthoDB" id="8118055at2759"/>
<dbReference type="GO" id="GO:0036503">
    <property type="term" value="P:ERAD pathway"/>
    <property type="evidence" value="ECO:0007669"/>
    <property type="project" value="UniProtKB-ARBA"/>
</dbReference>
<dbReference type="InterPro" id="IPR036026">
    <property type="entry name" value="Seven-hairpin_glycosidases"/>
</dbReference>
<dbReference type="GO" id="GO:0005509">
    <property type="term" value="F:calcium ion binding"/>
    <property type="evidence" value="ECO:0007669"/>
    <property type="project" value="InterPro"/>
</dbReference>
<feature type="signal peptide" evidence="15">
    <location>
        <begin position="1"/>
        <end position="19"/>
    </location>
</feature>
<comment type="caution">
    <text evidence="16">The sequence shown here is derived from an EMBL/GenBank/DDBJ whole genome shotgun (WGS) entry which is preliminary data.</text>
</comment>
<feature type="disulfide bond" evidence="13">
    <location>
        <begin position="330"/>
        <end position="359"/>
    </location>
</feature>
<keyword evidence="5 14" id="KW-0378">Hydrolase</keyword>
<comment type="catalytic activity">
    <reaction evidence="9">
        <text>N(4)-(alpha-D-Man-(1-&gt;2)-alpha-D-Man-(1-&gt;2)-alpha-D-Man-(1-&gt;3)-[alpha-D-Man-(1-&gt;3)-[alpha-D-Man-(1-&gt;2)-alpha-D-Man-(1-&gt;6)]-alpha-D-Man-(1-&gt;6)]-beta-D-Man-(1-&gt;4)-beta-D-GlcNAc-(1-&gt;4)-beta-D-GlcNAc)-L-asparaginyl-[protein] (N-glucan mannose isomer 8A1,2,3B1,3) + 3 H2O = N(4)-(alpha-D-Man-(1-&gt;3)-[alpha-D-Man-(1-&gt;3)-[alpha-D-Man-(1-&gt;6)]-alpha-D-Man-(1-&gt;6)]-beta-D-Man-(1-&gt;4)-beta-D-GlcNAc-(1-&gt;4)-beta-D-GlcNAc)-L-asparaginyl-[protein] (N-glucan mannose isomer 5A1,2) + 3 beta-D-mannose</text>
        <dbReference type="Rhea" id="RHEA:56028"/>
        <dbReference type="Rhea" id="RHEA-COMP:14358"/>
        <dbReference type="Rhea" id="RHEA-COMP:14367"/>
        <dbReference type="ChEBI" id="CHEBI:15377"/>
        <dbReference type="ChEBI" id="CHEBI:28563"/>
        <dbReference type="ChEBI" id="CHEBI:59087"/>
        <dbReference type="ChEBI" id="CHEBI:60628"/>
        <dbReference type="EC" id="3.2.1.113"/>
    </reaction>
</comment>
<dbReference type="PANTHER" id="PTHR11742:SF101">
    <property type="entry name" value="MANNOSYL-OLIGOSACCHARIDE ALPHA-1,2-MANNOSIDASE 1B"/>
    <property type="match status" value="1"/>
</dbReference>
<evidence type="ECO:0000256" key="9">
    <source>
        <dbReference type="ARBA" id="ARBA00047669"/>
    </source>
</evidence>
<protein>
    <recommendedName>
        <fullName evidence="14">alpha-1,2-Mannosidase</fullName>
        <ecNumber evidence="14">3.2.1.-</ecNumber>
    </recommendedName>
</protein>
<keyword evidence="8 14" id="KW-0326">Glycosidase</keyword>
<evidence type="ECO:0000256" key="5">
    <source>
        <dbReference type="ARBA" id="ARBA00022801"/>
    </source>
</evidence>
<dbReference type="InterPro" id="IPR050749">
    <property type="entry name" value="Glycosyl_Hydrolase_47"/>
</dbReference>
<comment type="cofactor">
    <cofactor evidence="1 12">
        <name>Ca(2+)</name>
        <dbReference type="ChEBI" id="CHEBI:29108"/>
    </cofactor>
</comment>
<sequence>MYKFGTILVALRFASLVAAVPQRGHARYGIQYQANATRANAVKDAFQTAWDGYVQYAFGHDSLRPVSNSYEDDRNGWGASAVDAFSTALVMENFEVVNQILAYVQTINFDNAIGDVSLFETTIRYLGGLLSAYDLLQGPLNGKSNDTVSVQTILKQAQHLADNLKVAFDTPSGVPDNDLYFSPPRIANSTTNGLATIGTLVMEWTRLSDLTGDPKYGQLAQKAEEYLLNPKPALGEPFPGLLGMDVNITTGLFVDGSGGWVGGADSFYEYLIKMYLYDPQRFGEYKQRWTVAVESSIKYLTSHPTTRPDLTFLAIYDNRTLSFVSQHLACFDGGNFILGGLTLNQPRYIEIGLDLTTACHETYTQTATGIGPEIFQWQDSNTALNATNNPGPPAAQAEFYKKAGFWIVDGDYVLRPEVIESFYYAYRATGDSKYQDWAWEAFVRINETCRVGSGFSSVKDVGVAGGGGWTDFQESFWFAEVLKYSYLIHAEEAEWQVKADHSNEFVFNTEAHPMRLAKGSERARM</sequence>
<evidence type="ECO:0000256" key="7">
    <source>
        <dbReference type="ARBA" id="ARBA00023180"/>
    </source>
</evidence>
<evidence type="ECO:0000256" key="2">
    <source>
        <dbReference type="ARBA" id="ARBA00004922"/>
    </source>
</evidence>